<protein>
    <submittedName>
        <fullName evidence="1">Uncharacterized protein</fullName>
    </submittedName>
</protein>
<sequence>MFGAMKWPMMCVRGEPGLGLLELGPAPACIRILHPACKNPILTFYIPQIISSSPWSTSGMPIGSCWPLLAVTSNGLTPGGDPTSRNRASKPSTAIIQIIQACQSLPKPAKACQSLPKPAKACQSLPKPAKACQSLPKPSSCVLKEPSNSIYPLDTFLFGAEPATPRPPIPFLPQERARQNHHRECGIGRHPATQEFMKPFFRVLTISLNLQGRLR</sequence>
<dbReference type="AlphaFoldDB" id="A0A4Z1NWI1"/>
<dbReference type="Proteomes" id="UP000298493">
    <property type="component" value="Unassembled WGS sequence"/>
</dbReference>
<keyword evidence="2" id="KW-1185">Reference proteome</keyword>
<proteinExistence type="predicted"/>
<evidence type="ECO:0000313" key="1">
    <source>
        <dbReference type="EMBL" id="TID17852.1"/>
    </source>
</evidence>
<evidence type="ECO:0000313" key="2">
    <source>
        <dbReference type="Proteomes" id="UP000298493"/>
    </source>
</evidence>
<organism evidence="1 2">
    <name type="scientific">Venturia nashicola</name>
    <dbReference type="NCBI Taxonomy" id="86259"/>
    <lineage>
        <taxon>Eukaryota</taxon>
        <taxon>Fungi</taxon>
        <taxon>Dikarya</taxon>
        <taxon>Ascomycota</taxon>
        <taxon>Pezizomycotina</taxon>
        <taxon>Dothideomycetes</taxon>
        <taxon>Pleosporomycetidae</taxon>
        <taxon>Venturiales</taxon>
        <taxon>Venturiaceae</taxon>
        <taxon>Venturia</taxon>
    </lineage>
</organism>
<accession>A0A4Z1NWI1</accession>
<dbReference type="EMBL" id="SNSC02000015">
    <property type="protein sequence ID" value="TID17852.1"/>
    <property type="molecule type" value="Genomic_DNA"/>
</dbReference>
<gene>
    <name evidence="1" type="ORF">E6O75_ATG10497</name>
</gene>
<name>A0A4Z1NWI1_9PEZI</name>
<reference evidence="1 2" key="1">
    <citation type="submission" date="2019-04" db="EMBL/GenBank/DDBJ databases">
        <title>High contiguity whole genome sequence and gene annotation resource for two Venturia nashicola isolates.</title>
        <authorList>
            <person name="Prokchorchik M."/>
            <person name="Won K."/>
            <person name="Lee Y."/>
            <person name="Choi E.D."/>
            <person name="Segonzac C."/>
            <person name="Sohn K.H."/>
        </authorList>
    </citation>
    <scope>NUCLEOTIDE SEQUENCE [LARGE SCALE GENOMIC DNA]</scope>
    <source>
        <strain evidence="1 2">PRI2</strain>
    </source>
</reference>
<comment type="caution">
    <text evidence="1">The sequence shown here is derived from an EMBL/GenBank/DDBJ whole genome shotgun (WGS) entry which is preliminary data.</text>
</comment>